<dbReference type="EMBL" id="JAENGY010000538">
    <property type="protein sequence ID" value="KAG6960802.1"/>
    <property type="molecule type" value="Genomic_DNA"/>
</dbReference>
<feature type="region of interest" description="Disordered" evidence="1">
    <location>
        <begin position="143"/>
        <end position="166"/>
    </location>
</feature>
<feature type="non-terminal residue" evidence="2">
    <location>
        <position position="166"/>
    </location>
</feature>
<dbReference type="Proteomes" id="UP000709295">
    <property type="component" value="Unassembled WGS sequence"/>
</dbReference>
<dbReference type="AlphaFoldDB" id="A0A8J5M6P0"/>
<organism evidence="2 3">
    <name type="scientific">Phytophthora aleatoria</name>
    <dbReference type="NCBI Taxonomy" id="2496075"/>
    <lineage>
        <taxon>Eukaryota</taxon>
        <taxon>Sar</taxon>
        <taxon>Stramenopiles</taxon>
        <taxon>Oomycota</taxon>
        <taxon>Peronosporomycetes</taxon>
        <taxon>Peronosporales</taxon>
        <taxon>Peronosporaceae</taxon>
        <taxon>Phytophthora</taxon>
    </lineage>
</organism>
<evidence type="ECO:0000313" key="3">
    <source>
        <dbReference type="Proteomes" id="UP000709295"/>
    </source>
</evidence>
<keyword evidence="3" id="KW-1185">Reference proteome</keyword>
<reference evidence="2" key="1">
    <citation type="submission" date="2021-01" db="EMBL/GenBank/DDBJ databases">
        <title>Phytophthora aleatoria, a newly-described species from Pinus radiata is distinct from Phytophthora cactorum isolates based on comparative genomics.</title>
        <authorList>
            <person name="Mcdougal R."/>
            <person name="Panda P."/>
            <person name="Williams N."/>
            <person name="Studholme D.J."/>
        </authorList>
    </citation>
    <scope>NUCLEOTIDE SEQUENCE</scope>
    <source>
        <strain evidence="2">NZFS 4037</strain>
    </source>
</reference>
<comment type="caution">
    <text evidence="2">The sequence shown here is derived from an EMBL/GenBank/DDBJ whole genome shotgun (WGS) entry which is preliminary data.</text>
</comment>
<evidence type="ECO:0000256" key="1">
    <source>
        <dbReference type="SAM" id="MobiDB-lite"/>
    </source>
</evidence>
<gene>
    <name evidence="2" type="ORF">JG688_00009412</name>
</gene>
<proteinExistence type="predicted"/>
<accession>A0A8J5M6P0</accession>
<protein>
    <submittedName>
        <fullName evidence="2">Uncharacterized protein</fullName>
    </submittedName>
</protein>
<sequence length="166" mass="19201">TSSPVHGISKEPNLFAFSLKILREWCQKLYSVGPSMVEWPPFYKAVVFALHPEKIPSAACNFKLETTSAFNHLKVQLGADTDDLAEDVIDSLSDAEYDCERHRIRRARHEKAEGQDTFALLQYKLRMFRKRVEKHLASVLFTRPISKQDQRRPKQRKTRNSPNSKS</sequence>
<name>A0A8J5M6P0_9STRA</name>
<evidence type="ECO:0000313" key="2">
    <source>
        <dbReference type="EMBL" id="KAG6960802.1"/>
    </source>
</evidence>